<comment type="caution">
    <text evidence="1">The sequence shown here is derived from an EMBL/GenBank/DDBJ whole genome shotgun (WGS) entry which is preliminary data.</text>
</comment>
<gene>
    <name evidence="1" type="ORF">M9H77_33713</name>
</gene>
<organism evidence="1 2">
    <name type="scientific">Catharanthus roseus</name>
    <name type="common">Madagascar periwinkle</name>
    <name type="synonym">Vinca rosea</name>
    <dbReference type="NCBI Taxonomy" id="4058"/>
    <lineage>
        <taxon>Eukaryota</taxon>
        <taxon>Viridiplantae</taxon>
        <taxon>Streptophyta</taxon>
        <taxon>Embryophyta</taxon>
        <taxon>Tracheophyta</taxon>
        <taxon>Spermatophyta</taxon>
        <taxon>Magnoliopsida</taxon>
        <taxon>eudicotyledons</taxon>
        <taxon>Gunneridae</taxon>
        <taxon>Pentapetalae</taxon>
        <taxon>asterids</taxon>
        <taxon>lamiids</taxon>
        <taxon>Gentianales</taxon>
        <taxon>Apocynaceae</taxon>
        <taxon>Rauvolfioideae</taxon>
        <taxon>Vinceae</taxon>
        <taxon>Catharanthinae</taxon>
        <taxon>Catharanthus</taxon>
    </lineage>
</organism>
<name>A0ACB9ZKX7_CATRO</name>
<evidence type="ECO:0000313" key="2">
    <source>
        <dbReference type="Proteomes" id="UP001060085"/>
    </source>
</evidence>
<accession>A0ACB9ZKX7</accession>
<reference evidence="2" key="1">
    <citation type="journal article" date="2023" name="Nat. Plants">
        <title>Single-cell RNA sequencing provides a high-resolution roadmap for understanding the multicellular compartmentation of specialized metabolism.</title>
        <authorList>
            <person name="Sun S."/>
            <person name="Shen X."/>
            <person name="Li Y."/>
            <person name="Li Y."/>
            <person name="Wang S."/>
            <person name="Li R."/>
            <person name="Zhang H."/>
            <person name="Shen G."/>
            <person name="Guo B."/>
            <person name="Wei J."/>
            <person name="Xu J."/>
            <person name="St-Pierre B."/>
            <person name="Chen S."/>
            <person name="Sun C."/>
        </authorList>
    </citation>
    <scope>NUCLEOTIDE SEQUENCE [LARGE SCALE GENOMIC DNA]</scope>
</reference>
<dbReference type="Proteomes" id="UP001060085">
    <property type="component" value="Linkage Group LG08"/>
</dbReference>
<keyword evidence="2" id="KW-1185">Reference proteome</keyword>
<sequence>MGDGAFKPNTTMLGSLPENTMDFGLIDELLIDGFWLETTDDSNFWQPGPSTYLDNSSSFYSQTSDINITHFNSNLTQASFSEEEKHSNLTDNRYPIHIQGDQVVAEQSPKKESILHSASTNHSKSFLVEGTEMNRRLWIGPNRNLTPNALVRSRLVQAIEYLKDSTRDKDVLIQLWVPVKRGGKKVLTTNNQPFSFNPNHKSLAEYRHVSKNYQFALEEDSKEFLGLPGRVFLKKLPEWTPDVRFFKREEYPRVNHAQQYNIGGSIALPVFERGSGACLGVVEIISTSQMLSHRPELESVCKALEAVDLKSSDISVPPEAKDCNESYRVALAEIKDVLQCVCDLHKLPLAQTWVPCNQQGKGGCRHSDETYADCVSTVDSACYVRDPQVWEFHVACSEHHLLKGEGVAGGAFTTNQPCFATDITAFSKTEYPLSHHAKLFHFCAAVAVRLRSIYTGSADFVLEFFLPLDCRDAESQKQMLNSLSLVIQQICRSLRVVTDQELKEEVAPPTVKRKFSSGNKFDKEESPASISPSKKSSQDASSWIAMATSMGDEGKGKGLAFSLDSHKKEAEGGEFKLTPYWDKNPPELHQMPSIADHTQIQQSSGLRENASGSCEYSLTREHHHYSGTRRASERRRTKTEKTISLQVLRQYFAGSLKDAAKSIGVCPTTLKRICRQHGITRWPSRKIKKVGHSLKKLQLVIDSVQGAEGSIQLSSFYNNFPQLSSTSLASPSQLPSNTSDDQQKLSPATTASKSPSSSASHSSSSSFCCSVGATQSNFPVNSSSVKDDSSAEQCIETLKRAHSDAELQNMVQGGTKLLVRSQSHKILPQDVSLEALPPLPTKASNQIVQDGSTLRVKAAFGDEKIRFSIQPNWGFETLLQEVRRRFNIDDANRIDLKYLDDDSEWVLLTCDADLEECIDIHKSSRSRTIKLSLNLPHHRNLPGSFGSRVLS</sequence>
<evidence type="ECO:0000313" key="1">
    <source>
        <dbReference type="EMBL" id="KAI5647708.1"/>
    </source>
</evidence>
<protein>
    <submittedName>
        <fullName evidence="1">Uncharacterized protein</fullName>
    </submittedName>
</protein>
<proteinExistence type="predicted"/>
<dbReference type="EMBL" id="CM044708">
    <property type="protein sequence ID" value="KAI5647708.1"/>
    <property type="molecule type" value="Genomic_DNA"/>
</dbReference>